<dbReference type="Proteomes" id="UP000734854">
    <property type="component" value="Unassembled WGS sequence"/>
</dbReference>
<keyword evidence="2" id="KW-1133">Transmembrane helix</keyword>
<feature type="compositionally biased region" description="Low complexity" evidence="1">
    <location>
        <begin position="58"/>
        <end position="68"/>
    </location>
</feature>
<evidence type="ECO:0000313" key="3">
    <source>
        <dbReference type="EMBL" id="KAG6497291.1"/>
    </source>
</evidence>
<evidence type="ECO:0000256" key="1">
    <source>
        <dbReference type="SAM" id="MobiDB-lite"/>
    </source>
</evidence>
<protein>
    <recommendedName>
        <fullName evidence="5">Transmembrane protein</fullName>
    </recommendedName>
</protein>
<evidence type="ECO:0000256" key="2">
    <source>
        <dbReference type="SAM" id="Phobius"/>
    </source>
</evidence>
<gene>
    <name evidence="3" type="ORF">ZIOFF_045190</name>
</gene>
<keyword evidence="2" id="KW-0472">Membrane</keyword>
<feature type="transmembrane region" description="Helical" evidence="2">
    <location>
        <begin position="153"/>
        <end position="171"/>
    </location>
</feature>
<organism evidence="3 4">
    <name type="scientific">Zingiber officinale</name>
    <name type="common">Ginger</name>
    <name type="synonym">Amomum zingiber</name>
    <dbReference type="NCBI Taxonomy" id="94328"/>
    <lineage>
        <taxon>Eukaryota</taxon>
        <taxon>Viridiplantae</taxon>
        <taxon>Streptophyta</taxon>
        <taxon>Embryophyta</taxon>
        <taxon>Tracheophyta</taxon>
        <taxon>Spermatophyta</taxon>
        <taxon>Magnoliopsida</taxon>
        <taxon>Liliopsida</taxon>
        <taxon>Zingiberales</taxon>
        <taxon>Zingiberaceae</taxon>
        <taxon>Zingiber</taxon>
    </lineage>
</organism>
<feature type="transmembrane region" description="Helical" evidence="2">
    <location>
        <begin position="177"/>
        <end position="198"/>
    </location>
</feature>
<proteinExistence type="predicted"/>
<sequence>MAIDLRTNAAIQMLLFFKSLFGDLGLRRKSVTPIDHQPSLPPSATDPESLTPEETESTAEQSQSSSKEPTGGSQNPLDLMVMLAPGGVCLTMLNSVLQVHGHEEPHPLFEPLVSCIVIGFFASFIGFFYALFKNQEGSGRRTPAEVERVKFKWLTAGWLFTVFAFVLWILLPLTAKSLLKVFVGVLVGSVSLVLFFWAS</sequence>
<reference evidence="3 4" key="1">
    <citation type="submission" date="2020-08" db="EMBL/GenBank/DDBJ databases">
        <title>Plant Genome Project.</title>
        <authorList>
            <person name="Zhang R.-G."/>
        </authorList>
    </citation>
    <scope>NUCLEOTIDE SEQUENCE [LARGE SCALE GENOMIC DNA]</scope>
    <source>
        <tissue evidence="3">Rhizome</tissue>
    </source>
</reference>
<feature type="region of interest" description="Disordered" evidence="1">
    <location>
        <begin position="32"/>
        <end position="75"/>
    </location>
</feature>
<comment type="caution">
    <text evidence="3">The sequence shown here is derived from an EMBL/GenBank/DDBJ whole genome shotgun (WGS) entry which is preliminary data.</text>
</comment>
<keyword evidence="4" id="KW-1185">Reference proteome</keyword>
<evidence type="ECO:0008006" key="5">
    <source>
        <dbReference type="Google" id="ProtNLM"/>
    </source>
</evidence>
<feature type="transmembrane region" description="Helical" evidence="2">
    <location>
        <begin position="77"/>
        <end position="99"/>
    </location>
</feature>
<dbReference type="EMBL" id="JACMSC010000012">
    <property type="protein sequence ID" value="KAG6497291.1"/>
    <property type="molecule type" value="Genomic_DNA"/>
</dbReference>
<keyword evidence="2" id="KW-0812">Transmembrane</keyword>
<evidence type="ECO:0000313" key="4">
    <source>
        <dbReference type="Proteomes" id="UP000734854"/>
    </source>
</evidence>
<feature type="transmembrane region" description="Helical" evidence="2">
    <location>
        <begin position="111"/>
        <end position="132"/>
    </location>
</feature>
<accession>A0A8J5L0W4</accession>
<name>A0A8J5L0W4_ZINOF</name>
<dbReference type="AlphaFoldDB" id="A0A8J5L0W4"/>